<evidence type="ECO:0000259" key="2">
    <source>
        <dbReference type="PROSITE" id="PS51352"/>
    </source>
</evidence>
<dbReference type="CDD" id="cd02966">
    <property type="entry name" value="TlpA_like_family"/>
    <property type="match status" value="1"/>
</dbReference>
<dbReference type="OrthoDB" id="252709at2"/>
<dbReference type="Gene3D" id="3.40.30.10">
    <property type="entry name" value="Glutaredoxin"/>
    <property type="match status" value="1"/>
</dbReference>
<sequence length="370" mass="38441">MRLAPSTLALLAAALLAGPAAAQEAPAAEAPAADAPATGAAPLPERLQAAGAELRQVLASPDAVLDPEQREANRDRVVPAILKMRGLLSEGIEAGMVPPAATGEFDMMLALYEHEETVERLEAEAEAEGPAADGAFGSLVAADALAATDDAGRDAAVGRFADRAAERPDSEALVGVGGMLMSLPGMGEAQRERVMAVLDETLTSEGAARVVAGMKAESEAEGKLDALVGQPLVLAGTTADGGTVSTADWKGKVVLVDFWATWCGPCIAELPKVKKAYADYKDQGLEVLGVSCDASAEDVTSFVADQDGMPWPNLFEEGQDGWHPLATELGVRAIPTMFLIDRAGIVRSVTAREDYKELIPVLLAEEAPSM</sequence>
<protein>
    <submittedName>
        <fullName evidence="3">Putative oxidoreductase</fullName>
    </submittedName>
</protein>
<dbReference type="HOGENOM" id="CLU_747738_0_0_0"/>
<dbReference type="GO" id="GO:0016209">
    <property type="term" value="F:antioxidant activity"/>
    <property type="evidence" value="ECO:0007669"/>
    <property type="project" value="InterPro"/>
</dbReference>
<feature type="domain" description="Thioredoxin" evidence="2">
    <location>
        <begin position="226"/>
        <end position="367"/>
    </location>
</feature>
<dbReference type="eggNOG" id="COG0526">
    <property type="taxonomic scope" value="Bacteria"/>
</dbReference>
<dbReference type="GO" id="GO:0016491">
    <property type="term" value="F:oxidoreductase activity"/>
    <property type="evidence" value="ECO:0007669"/>
    <property type="project" value="InterPro"/>
</dbReference>
<reference evidence="3 4" key="1">
    <citation type="submission" date="2012-02" db="EMBL/GenBank/DDBJ databases">
        <title>Complete genome sequence of Phycisphaera mikurensis NBRC 102666.</title>
        <authorList>
            <person name="Ankai A."/>
            <person name="Hosoyama A."/>
            <person name="Terui Y."/>
            <person name="Sekine M."/>
            <person name="Fukai R."/>
            <person name="Kato Y."/>
            <person name="Nakamura S."/>
            <person name="Yamada-Narita S."/>
            <person name="Kawakoshi A."/>
            <person name="Fukunaga Y."/>
            <person name="Yamazaki S."/>
            <person name="Fujita N."/>
        </authorList>
    </citation>
    <scope>NUCLEOTIDE SEQUENCE [LARGE SCALE GENOMIC DNA]</scope>
    <source>
        <strain evidence="4">NBRC 102666 / KCTC 22515 / FYK2301M01</strain>
    </source>
</reference>
<dbReference type="Proteomes" id="UP000007881">
    <property type="component" value="Chromosome"/>
</dbReference>
<dbReference type="STRING" id="1142394.PSMK_29270"/>
<dbReference type="EMBL" id="AP012338">
    <property type="protein sequence ID" value="BAM05086.1"/>
    <property type="molecule type" value="Genomic_DNA"/>
</dbReference>
<dbReference type="SUPFAM" id="SSF52833">
    <property type="entry name" value="Thioredoxin-like"/>
    <property type="match status" value="1"/>
</dbReference>
<feature type="signal peptide" evidence="1">
    <location>
        <begin position="1"/>
        <end position="22"/>
    </location>
</feature>
<dbReference type="KEGG" id="phm:PSMK_29270"/>
<dbReference type="PANTHER" id="PTHR42852:SF13">
    <property type="entry name" value="PROTEIN DIPZ"/>
    <property type="match status" value="1"/>
</dbReference>
<proteinExistence type="predicted"/>
<dbReference type="InterPro" id="IPR036249">
    <property type="entry name" value="Thioredoxin-like_sf"/>
</dbReference>
<dbReference type="AlphaFoldDB" id="I0IIJ8"/>
<evidence type="ECO:0000313" key="4">
    <source>
        <dbReference type="Proteomes" id="UP000007881"/>
    </source>
</evidence>
<feature type="chain" id="PRO_5003629723" evidence="1">
    <location>
        <begin position="23"/>
        <end position="370"/>
    </location>
</feature>
<keyword evidence="1" id="KW-0732">Signal</keyword>
<dbReference type="RefSeq" id="WP_014438294.1">
    <property type="nucleotide sequence ID" value="NC_017080.1"/>
</dbReference>
<dbReference type="InterPro" id="IPR013766">
    <property type="entry name" value="Thioredoxin_domain"/>
</dbReference>
<dbReference type="InterPro" id="IPR050553">
    <property type="entry name" value="Thioredoxin_ResA/DsbE_sf"/>
</dbReference>
<evidence type="ECO:0000313" key="3">
    <source>
        <dbReference type="EMBL" id="BAM05086.1"/>
    </source>
</evidence>
<keyword evidence="4" id="KW-1185">Reference proteome</keyword>
<gene>
    <name evidence="3" type="ordered locus">PSMK_29270</name>
</gene>
<dbReference type="PROSITE" id="PS51352">
    <property type="entry name" value="THIOREDOXIN_2"/>
    <property type="match status" value="1"/>
</dbReference>
<evidence type="ECO:0000256" key="1">
    <source>
        <dbReference type="SAM" id="SignalP"/>
    </source>
</evidence>
<name>I0IIJ8_PHYMF</name>
<dbReference type="Pfam" id="PF00578">
    <property type="entry name" value="AhpC-TSA"/>
    <property type="match status" value="1"/>
</dbReference>
<accession>I0IIJ8</accession>
<dbReference type="InterPro" id="IPR000866">
    <property type="entry name" value="AhpC/TSA"/>
</dbReference>
<dbReference type="PANTHER" id="PTHR42852">
    <property type="entry name" value="THIOL:DISULFIDE INTERCHANGE PROTEIN DSBE"/>
    <property type="match status" value="1"/>
</dbReference>
<organism evidence="3 4">
    <name type="scientific">Phycisphaera mikurensis (strain NBRC 102666 / KCTC 22515 / FYK2301M01)</name>
    <dbReference type="NCBI Taxonomy" id="1142394"/>
    <lineage>
        <taxon>Bacteria</taxon>
        <taxon>Pseudomonadati</taxon>
        <taxon>Planctomycetota</taxon>
        <taxon>Phycisphaerae</taxon>
        <taxon>Phycisphaerales</taxon>
        <taxon>Phycisphaeraceae</taxon>
        <taxon>Phycisphaera</taxon>
    </lineage>
</organism>